<evidence type="ECO:0000256" key="6">
    <source>
        <dbReference type="ARBA" id="ARBA00023136"/>
    </source>
</evidence>
<evidence type="ECO:0000256" key="8">
    <source>
        <dbReference type="PROSITE-ProRule" id="PRU01360"/>
    </source>
</evidence>
<dbReference type="InterPro" id="IPR039426">
    <property type="entry name" value="TonB-dep_rcpt-like"/>
</dbReference>
<comment type="caution">
    <text evidence="12">The sequence shown here is derived from an EMBL/GenBank/DDBJ whole genome shotgun (WGS) entry which is preliminary data.</text>
</comment>
<keyword evidence="13" id="KW-1185">Reference proteome</keyword>
<feature type="domain" description="TonB-dependent receptor-like beta-barrel" evidence="10">
    <location>
        <begin position="508"/>
        <end position="948"/>
    </location>
</feature>
<dbReference type="InterPro" id="IPR023996">
    <property type="entry name" value="TonB-dep_OMP_SusC/RagA"/>
</dbReference>
<keyword evidence="6 8" id="KW-0472">Membrane</keyword>
<dbReference type="Gene3D" id="2.40.170.20">
    <property type="entry name" value="TonB-dependent receptor, beta-barrel domain"/>
    <property type="match status" value="1"/>
</dbReference>
<dbReference type="AlphaFoldDB" id="A0A8J3D9W1"/>
<dbReference type="InterPro" id="IPR008969">
    <property type="entry name" value="CarboxyPept-like_regulatory"/>
</dbReference>
<dbReference type="InterPro" id="IPR023997">
    <property type="entry name" value="TonB-dep_OMP_SusC/RagA_CS"/>
</dbReference>
<dbReference type="NCBIfam" id="TIGR04056">
    <property type="entry name" value="OMP_RagA_SusC"/>
    <property type="match status" value="1"/>
</dbReference>
<evidence type="ECO:0000256" key="2">
    <source>
        <dbReference type="ARBA" id="ARBA00022448"/>
    </source>
</evidence>
<dbReference type="Gene3D" id="2.60.40.1120">
    <property type="entry name" value="Carboxypeptidase-like, regulatory domain"/>
    <property type="match status" value="1"/>
</dbReference>
<keyword evidence="5 9" id="KW-0798">TonB box</keyword>
<dbReference type="InterPro" id="IPR036942">
    <property type="entry name" value="Beta-barrel_TonB_sf"/>
</dbReference>
<dbReference type="Pfam" id="PF13715">
    <property type="entry name" value="CarbopepD_reg_2"/>
    <property type="match status" value="1"/>
</dbReference>
<dbReference type="EMBL" id="BMXF01000002">
    <property type="protein sequence ID" value="GHB73383.1"/>
    <property type="molecule type" value="Genomic_DNA"/>
</dbReference>
<dbReference type="Pfam" id="PF00593">
    <property type="entry name" value="TonB_dep_Rec_b-barrel"/>
    <property type="match status" value="1"/>
</dbReference>
<evidence type="ECO:0000256" key="3">
    <source>
        <dbReference type="ARBA" id="ARBA00022452"/>
    </source>
</evidence>
<dbReference type="PROSITE" id="PS52016">
    <property type="entry name" value="TONB_DEPENDENT_REC_3"/>
    <property type="match status" value="1"/>
</dbReference>
<evidence type="ECO:0000256" key="4">
    <source>
        <dbReference type="ARBA" id="ARBA00022692"/>
    </source>
</evidence>
<dbReference type="Proteomes" id="UP000598271">
    <property type="component" value="Unassembled WGS sequence"/>
</dbReference>
<evidence type="ECO:0000256" key="5">
    <source>
        <dbReference type="ARBA" id="ARBA00023077"/>
    </source>
</evidence>
<comment type="subcellular location">
    <subcellularLocation>
        <location evidence="1 8">Cell outer membrane</location>
        <topology evidence="1 8">Multi-pass membrane protein</topology>
    </subcellularLocation>
</comment>
<dbReference type="Gene3D" id="2.170.130.10">
    <property type="entry name" value="TonB-dependent receptor, plug domain"/>
    <property type="match status" value="1"/>
</dbReference>
<dbReference type="SUPFAM" id="SSF49464">
    <property type="entry name" value="Carboxypeptidase regulatory domain-like"/>
    <property type="match status" value="1"/>
</dbReference>
<feature type="domain" description="TonB-dependent receptor plug" evidence="11">
    <location>
        <begin position="150"/>
        <end position="275"/>
    </location>
</feature>
<dbReference type="InterPro" id="IPR012910">
    <property type="entry name" value="Plug_dom"/>
</dbReference>
<evidence type="ECO:0000259" key="10">
    <source>
        <dbReference type="Pfam" id="PF00593"/>
    </source>
</evidence>
<comment type="similarity">
    <text evidence="8 9">Belongs to the TonB-dependent receptor family.</text>
</comment>
<keyword evidence="2 8" id="KW-0813">Transport</keyword>
<accession>A0A8J3D9W1</accession>
<dbReference type="SUPFAM" id="SSF56935">
    <property type="entry name" value="Porins"/>
    <property type="match status" value="1"/>
</dbReference>
<keyword evidence="4 8" id="KW-0812">Transmembrane</keyword>
<dbReference type="Pfam" id="PF07715">
    <property type="entry name" value="Plug"/>
    <property type="match status" value="1"/>
</dbReference>
<evidence type="ECO:0000256" key="7">
    <source>
        <dbReference type="ARBA" id="ARBA00023237"/>
    </source>
</evidence>
<evidence type="ECO:0000313" key="13">
    <source>
        <dbReference type="Proteomes" id="UP000598271"/>
    </source>
</evidence>
<dbReference type="NCBIfam" id="TIGR04057">
    <property type="entry name" value="SusC_RagA_signa"/>
    <property type="match status" value="1"/>
</dbReference>
<protein>
    <submittedName>
        <fullName evidence="12">SusC/RagA family TonB-linked outer membrane protein</fullName>
    </submittedName>
</protein>
<name>A0A8J3D9W1_9BACT</name>
<dbReference type="GO" id="GO:0009279">
    <property type="term" value="C:cell outer membrane"/>
    <property type="evidence" value="ECO:0007669"/>
    <property type="project" value="UniProtKB-SubCell"/>
</dbReference>
<gene>
    <name evidence="12" type="ORF">GCM10007390_29400</name>
</gene>
<sequence length="1110" mass="122941">MQLIHWLKLQEQTLGPRFAYNKQISSSGTLLPTTNQMKKILLLVVFTVTQLHLYAQNLTGQVKDKKSQEPISGVTVLVKNTLAGTLTGVDGRFTLPNLTKDDVLVFSYIGFRSQEILYAGQKELTISLEEGLSLNEVVVTALGLERNSKNLGYAIQKVEGREISEVKAPNFLDNLTGKVAGVTISAGSTGVGASSKITIRGESSFTNNNPLFVVDGIPINNRTIVNRVDDDANGFMEVDFGNGGMEINPDDIASVSVLKGPSAAALYGTRAANGVILITTKDGSGNATRGKGIGVSFNSTFFAERPFQLPQFQNRYGQGNSGQFKYVDGLSAGINDNISYSYGPELDQGTLIQQYDSPVTLPDGRVVRGGDVAVHGGAPITPTPFVSHPNNIRDFYETGHTTINNLAIAGGYDKGNYRLSYTDLNSQSTIPGVDLKRKTVAARLAFQPVKRLKINSSLNYINSNSDNRPATKYGSENINYALSAWLGRQTAIEPMKQYWQPGLEGVQQYSYNYTYFDNPYFTLYENRNSFNRDRLIGNLAVTADLTNDLSLMVRSGMDYSSEKRQFRRAYSSNRFKSGAYAENNVFFREVNTDFLLNYRKELGQFSVDVSAGGNRMDQTASFEQYQALSLAQPGVFKLNNAASPVEAYQQVADKRINSLYGLLKLGYKDLLFVDITGRNDWSSALATPTSTANVSFFYPSVSASWVLSNQFDLPYVVSFAKIRASVANVGNDTNPYQTSGVFNARTPVYSQPTFSDQNFIANANLKPESTTSYEFGADIRFFGDRLGFDMTYYDALTSNQILSLPITLATGYGERVINGGSIRSRGLEAIVSYVPVLNKDVKWNMSLNYSRNRTTVESLPDEAGTLTLGYNRIYDNVNQTVWYLVNKGDRMGDLWGTGYQKNENGDFLIDQNGRYIVDNTLKKLGNYNPDFMLGFYNQLRVKNWNLSFLLDWRQGGILVSRTLSLAGVAGQLEETANRPDAGIVAQGVVNSGTKENPTYVPNTKAVTAETYYRMYYDRNHEENNVYDASYLKLRQLSIGYTLPATVGFMQKLRMQELTIALVGRNLFAFSQIPHFDPEQTSLQGQQLQSGVEDMTYPTSRNVGVKLSVNF</sequence>
<evidence type="ECO:0000313" key="12">
    <source>
        <dbReference type="EMBL" id="GHB73383.1"/>
    </source>
</evidence>
<reference evidence="12 13" key="1">
    <citation type="journal article" date="2014" name="Int. J. Syst. Evol. Microbiol.">
        <title>Complete genome sequence of Corynebacterium casei LMG S-19264T (=DSM 44701T), isolated from a smear-ripened cheese.</title>
        <authorList>
            <consortium name="US DOE Joint Genome Institute (JGI-PGF)"/>
            <person name="Walter F."/>
            <person name="Albersmeier A."/>
            <person name="Kalinowski J."/>
            <person name="Ruckert C."/>
        </authorList>
    </citation>
    <scope>NUCLEOTIDE SEQUENCE [LARGE SCALE GENOMIC DNA]</scope>
    <source>
        <strain evidence="12 13">KCTC 12866</strain>
    </source>
</reference>
<dbReference type="InterPro" id="IPR000531">
    <property type="entry name" value="Beta-barrel_TonB"/>
</dbReference>
<keyword evidence="3 8" id="KW-1134">Transmembrane beta strand</keyword>
<organism evidence="12 13">
    <name type="scientific">Persicitalea jodogahamensis</name>
    <dbReference type="NCBI Taxonomy" id="402147"/>
    <lineage>
        <taxon>Bacteria</taxon>
        <taxon>Pseudomonadati</taxon>
        <taxon>Bacteroidota</taxon>
        <taxon>Cytophagia</taxon>
        <taxon>Cytophagales</taxon>
        <taxon>Spirosomataceae</taxon>
        <taxon>Persicitalea</taxon>
    </lineage>
</organism>
<evidence type="ECO:0000256" key="9">
    <source>
        <dbReference type="RuleBase" id="RU003357"/>
    </source>
</evidence>
<keyword evidence="7 8" id="KW-0998">Cell outer membrane</keyword>
<evidence type="ECO:0000256" key="1">
    <source>
        <dbReference type="ARBA" id="ARBA00004571"/>
    </source>
</evidence>
<proteinExistence type="inferred from homology"/>
<dbReference type="InterPro" id="IPR037066">
    <property type="entry name" value="Plug_dom_sf"/>
</dbReference>
<evidence type="ECO:0000259" key="11">
    <source>
        <dbReference type="Pfam" id="PF07715"/>
    </source>
</evidence>